<dbReference type="PRINTS" id="PR00834">
    <property type="entry name" value="PROTEASES2C"/>
</dbReference>
<comment type="caution">
    <text evidence="5">The sequence shown here is derived from an EMBL/GenBank/DDBJ whole genome shotgun (WGS) entry which is preliminary data.</text>
</comment>
<dbReference type="InterPro" id="IPR009003">
    <property type="entry name" value="Peptidase_S1_PA"/>
</dbReference>
<dbReference type="Pfam" id="PF13365">
    <property type="entry name" value="Trypsin_2"/>
    <property type="match status" value="1"/>
</dbReference>
<evidence type="ECO:0000313" key="5">
    <source>
        <dbReference type="EMBL" id="MBP1991927.1"/>
    </source>
</evidence>
<dbReference type="InterPro" id="IPR043504">
    <property type="entry name" value="Peptidase_S1_PA_chymotrypsin"/>
</dbReference>
<reference evidence="5 6" key="1">
    <citation type="submission" date="2021-03" db="EMBL/GenBank/DDBJ databases">
        <title>Genomic Encyclopedia of Type Strains, Phase IV (KMG-IV): sequencing the most valuable type-strain genomes for metagenomic binning, comparative biology and taxonomic classification.</title>
        <authorList>
            <person name="Goeker M."/>
        </authorList>
    </citation>
    <scope>NUCLEOTIDE SEQUENCE [LARGE SCALE GENOMIC DNA]</scope>
    <source>
        <strain evidence="5 6">DSM 26048</strain>
    </source>
</reference>
<evidence type="ECO:0000256" key="3">
    <source>
        <dbReference type="ARBA" id="ARBA00022801"/>
    </source>
</evidence>
<dbReference type="PANTHER" id="PTHR43343">
    <property type="entry name" value="PEPTIDASE S12"/>
    <property type="match status" value="1"/>
</dbReference>
<gene>
    <name evidence="5" type="ORF">J2Z66_003535</name>
</gene>
<keyword evidence="6" id="KW-1185">Reference proteome</keyword>
<protein>
    <submittedName>
        <fullName evidence="5">S1-C subfamily serine protease</fullName>
    </submittedName>
</protein>
<keyword evidence="2 5" id="KW-0645">Protease</keyword>
<evidence type="ECO:0000313" key="6">
    <source>
        <dbReference type="Proteomes" id="UP001519287"/>
    </source>
</evidence>
<dbReference type="Gene3D" id="2.40.10.10">
    <property type="entry name" value="Trypsin-like serine proteases"/>
    <property type="match status" value="2"/>
</dbReference>
<dbReference type="GO" id="GO:0008233">
    <property type="term" value="F:peptidase activity"/>
    <property type="evidence" value="ECO:0007669"/>
    <property type="project" value="UniProtKB-KW"/>
</dbReference>
<keyword evidence="4" id="KW-0720">Serine protease</keyword>
<dbReference type="GO" id="GO:0006508">
    <property type="term" value="P:proteolysis"/>
    <property type="evidence" value="ECO:0007669"/>
    <property type="project" value="UniProtKB-KW"/>
</dbReference>
<sequence>MKRKIMALGLFITLLSGMIFYVNVNADTPPIYNAEEIFEHSADAVFYVRILQNDDTVKAVGTGVLLSPDGIAVTAYHVIKGAERIEGTLNDGRVISPIEVLSYDELKDVAILKLPDPKKIAGKDKTYKAYNVLQLSEKSVKHGEKVFAIGYPLKNTPIITEGIVNTPKAEINGRDRILTSAQIVSGMSGGPILDQQGHLKGIISGSIRTMNNIHLVIDTKDLRSLLPAKLK</sequence>
<dbReference type="PANTHER" id="PTHR43343:SF3">
    <property type="entry name" value="PROTEASE DO-LIKE 8, CHLOROPLASTIC"/>
    <property type="match status" value="1"/>
</dbReference>
<dbReference type="Proteomes" id="UP001519287">
    <property type="component" value="Unassembled WGS sequence"/>
</dbReference>
<dbReference type="SUPFAM" id="SSF50494">
    <property type="entry name" value="Trypsin-like serine proteases"/>
    <property type="match status" value="1"/>
</dbReference>
<organism evidence="5 6">
    <name type="scientific">Paenibacillus eucommiae</name>
    <dbReference type="NCBI Taxonomy" id="1355755"/>
    <lineage>
        <taxon>Bacteria</taxon>
        <taxon>Bacillati</taxon>
        <taxon>Bacillota</taxon>
        <taxon>Bacilli</taxon>
        <taxon>Bacillales</taxon>
        <taxon>Paenibacillaceae</taxon>
        <taxon>Paenibacillus</taxon>
    </lineage>
</organism>
<dbReference type="RefSeq" id="WP_209972652.1">
    <property type="nucleotide sequence ID" value="NZ_JAGGLB010000011.1"/>
</dbReference>
<evidence type="ECO:0000256" key="4">
    <source>
        <dbReference type="ARBA" id="ARBA00022825"/>
    </source>
</evidence>
<keyword evidence="3" id="KW-0378">Hydrolase</keyword>
<proteinExistence type="inferred from homology"/>
<evidence type="ECO:0000256" key="2">
    <source>
        <dbReference type="ARBA" id="ARBA00022670"/>
    </source>
</evidence>
<dbReference type="InterPro" id="IPR001940">
    <property type="entry name" value="Peptidase_S1C"/>
</dbReference>
<name>A0ABS4IWF4_9BACL</name>
<comment type="similarity">
    <text evidence="1">Belongs to the peptidase S1C family.</text>
</comment>
<dbReference type="EMBL" id="JAGGLB010000011">
    <property type="protein sequence ID" value="MBP1991927.1"/>
    <property type="molecule type" value="Genomic_DNA"/>
</dbReference>
<dbReference type="InterPro" id="IPR051201">
    <property type="entry name" value="Chloro_Bact_Ser_Proteases"/>
</dbReference>
<accession>A0ABS4IWF4</accession>
<evidence type="ECO:0000256" key="1">
    <source>
        <dbReference type="ARBA" id="ARBA00010541"/>
    </source>
</evidence>